<dbReference type="AlphaFoldDB" id="A0AAV5AIA4"/>
<evidence type="ECO:0000313" key="3">
    <source>
        <dbReference type="Proteomes" id="UP001050691"/>
    </source>
</evidence>
<proteinExistence type="predicted"/>
<name>A0AAV5AIA4_9AGAM</name>
<gene>
    <name evidence="2" type="ORF">Clacol_007746</name>
</gene>
<dbReference type="EMBL" id="BPWL01000008">
    <property type="protein sequence ID" value="GJJ13492.1"/>
    <property type="molecule type" value="Genomic_DNA"/>
</dbReference>
<reference evidence="2" key="1">
    <citation type="submission" date="2021-10" db="EMBL/GenBank/DDBJ databases">
        <title>De novo Genome Assembly of Clathrus columnatus (Basidiomycota, Fungi) Using Illumina and Nanopore Sequence Data.</title>
        <authorList>
            <person name="Ogiso-Tanaka E."/>
            <person name="Itagaki H."/>
            <person name="Hosoya T."/>
            <person name="Hosaka K."/>
        </authorList>
    </citation>
    <scope>NUCLEOTIDE SEQUENCE</scope>
    <source>
        <strain evidence="2">MO-923</strain>
    </source>
</reference>
<keyword evidence="3" id="KW-1185">Reference proteome</keyword>
<evidence type="ECO:0000313" key="2">
    <source>
        <dbReference type="EMBL" id="GJJ13492.1"/>
    </source>
</evidence>
<dbReference type="Proteomes" id="UP001050691">
    <property type="component" value="Unassembled WGS sequence"/>
</dbReference>
<comment type="caution">
    <text evidence="2">The sequence shown here is derived from an EMBL/GenBank/DDBJ whole genome shotgun (WGS) entry which is preliminary data.</text>
</comment>
<organism evidence="2 3">
    <name type="scientific">Clathrus columnatus</name>
    <dbReference type="NCBI Taxonomy" id="1419009"/>
    <lineage>
        <taxon>Eukaryota</taxon>
        <taxon>Fungi</taxon>
        <taxon>Dikarya</taxon>
        <taxon>Basidiomycota</taxon>
        <taxon>Agaricomycotina</taxon>
        <taxon>Agaricomycetes</taxon>
        <taxon>Phallomycetidae</taxon>
        <taxon>Phallales</taxon>
        <taxon>Clathraceae</taxon>
        <taxon>Clathrus</taxon>
    </lineage>
</organism>
<protein>
    <submittedName>
        <fullName evidence="2">Uncharacterized protein</fullName>
    </submittedName>
</protein>
<sequence>MVYFLAYKQPVPPYSRSRYPPHGKKPFQVIEQTDEEQAAEEYEDSRTRAQRFLEESAAPVVVQDMEHFKEIVDEHGSYETFILLVLTRLQPILVYSAHHDPMKFLDGFAYSKSAVGRAREATIWLFISAHAWFTRAAAYTAELSIPLPEDVIHVAELFEKAGIAVENYVEKKEPDALPWYDVGTMILNCAEQAWKVLPSTVSLLNDDKNLKSAQTEDFETFGNIFPRELNLSRENPESILDPPPVSTTEDHQKQSDAPPRTSQPEKK</sequence>
<feature type="region of interest" description="Disordered" evidence="1">
    <location>
        <begin position="229"/>
        <end position="267"/>
    </location>
</feature>
<evidence type="ECO:0000256" key="1">
    <source>
        <dbReference type="SAM" id="MobiDB-lite"/>
    </source>
</evidence>
<accession>A0AAV5AIA4</accession>